<reference evidence="3 4" key="1">
    <citation type="submission" date="2015-12" db="EMBL/GenBank/DDBJ databases">
        <title>Diversity of Burkholderia near neighbor genomes.</title>
        <authorList>
            <person name="Sahl J."/>
            <person name="Wagner D."/>
            <person name="Keim P."/>
        </authorList>
    </citation>
    <scope>NUCLEOTIDE SEQUENCE [LARGE SCALE GENOMIC DNA]</scope>
    <source>
        <strain evidence="3 4">BDU8</strain>
    </source>
</reference>
<gene>
    <name evidence="3" type="ORF">WS71_15060</name>
</gene>
<feature type="compositionally biased region" description="Low complexity" evidence="1">
    <location>
        <begin position="178"/>
        <end position="190"/>
    </location>
</feature>
<dbReference type="AlphaFoldDB" id="A0A1B4FYK1"/>
<protein>
    <recommendedName>
        <fullName evidence="2">GSCFA domain-containing protein</fullName>
    </recommendedName>
</protein>
<accession>A0A1B4FYK1</accession>
<dbReference type="Pfam" id="PF08885">
    <property type="entry name" value="GSCFA"/>
    <property type="match status" value="1"/>
</dbReference>
<feature type="domain" description="GSCFA" evidence="2">
    <location>
        <begin position="4"/>
        <end position="160"/>
    </location>
</feature>
<proteinExistence type="predicted"/>
<feature type="region of interest" description="Disordered" evidence="1">
    <location>
        <begin position="172"/>
        <end position="191"/>
    </location>
</feature>
<organism evidence="3 4">
    <name type="scientific">Burkholderia mayonis</name>
    <dbReference type="NCBI Taxonomy" id="1385591"/>
    <lineage>
        <taxon>Bacteria</taxon>
        <taxon>Pseudomonadati</taxon>
        <taxon>Pseudomonadota</taxon>
        <taxon>Betaproteobacteria</taxon>
        <taxon>Burkholderiales</taxon>
        <taxon>Burkholderiaceae</taxon>
        <taxon>Burkholderia</taxon>
        <taxon>pseudomallei group</taxon>
    </lineage>
</organism>
<dbReference type="Proteomes" id="UP000067711">
    <property type="component" value="Chromosome 1"/>
</dbReference>
<evidence type="ECO:0000313" key="4">
    <source>
        <dbReference type="Proteomes" id="UP000067711"/>
    </source>
</evidence>
<sequence length="209" mass="23146">MLTRQATLGNLRRMFEMCGVFIFTLGLTEAWLYTERRVVYPMCPGTVAGTFDAARHAFKSYAFNEIIADLSDVFDLVRQVNRGIRCLLTVSPVPLTATATTVHSKSILRAVAGQLAASRPNVDYFPSYEIVSAFPFKGAFYEPNMRCISKFGVDFVMQRFFNGLTSVAPGDVRSPETAAVPPERGAPGPAARDEVCEDMILDAFWKLKP</sequence>
<evidence type="ECO:0000313" key="3">
    <source>
        <dbReference type="EMBL" id="AOJ08738.1"/>
    </source>
</evidence>
<evidence type="ECO:0000256" key="1">
    <source>
        <dbReference type="SAM" id="MobiDB-lite"/>
    </source>
</evidence>
<evidence type="ECO:0000259" key="2">
    <source>
        <dbReference type="Pfam" id="PF08885"/>
    </source>
</evidence>
<dbReference type="InterPro" id="IPR014982">
    <property type="entry name" value="GSCFA"/>
</dbReference>
<name>A0A1B4FYK1_9BURK</name>
<dbReference type="EMBL" id="CP013389">
    <property type="protein sequence ID" value="AOJ08738.1"/>
    <property type="molecule type" value="Genomic_DNA"/>
</dbReference>